<evidence type="ECO:0000256" key="4">
    <source>
        <dbReference type="ARBA" id="ARBA00032089"/>
    </source>
</evidence>
<sequence>MTRNWVKTSKRMMLTYFVLGGLIFLFSPPRLTGRLQLAYARLFSWPLSVGRQVTVASRTAPGIDLGRPSDYTSAIDAHRQLQDRLANLEAQHRKLRNHLANREAQLDQAQRKIDELARLRNVPEWNRMSFQQAGIIAVSGQTQSELMIDRGQDDGLAVGQYVLGDLSMIGVVSAVSTQTARIKLVTDPTSRIPVRIEQLDARGVMEGRSSGTAEISQVPARQQARPGDRVYALNTPGFPSVPIVTAEVVDSRRDPDNPMLWSIRVRPVCDLANLTNVAVIVSGK</sequence>
<keyword evidence="3" id="KW-0133">Cell shape</keyword>
<comment type="caution">
    <text evidence="7">The sequence shown here is derived from an EMBL/GenBank/DDBJ whole genome shotgun (WGS) entry which is preliminary data.</text>
</comment>
<name>A0AAW6U0P1_9BACT</name>
<gene>
    <name evidence="7" type="primary">mreC</name>
    <name evidence="7" type="ORF">QJ522_10000</name>
</gene>
<evidence type="ECO:0000256" key="2">
    <source>
        <dbReference type="ARBA" id="ARBA00013855"/>
    </source>
</evidence>
<dbReference type="GO" id="GO:0005886">
    <property type="term" value="C:plasma membrane"/>
    <property type="evidence" value="ECO:0007669"/>
    <property type="project" value="TreeGrafter"/>
</dbReference>
<evidence type="ECO:0000313" key="7">
    <source>
        <dbReference type="EMBL" id="MDI6449373.1"/>
    </source>
</evidence>
<comment type="similarity">
    <text evidence="1">Belongs to the MreC family.</text>
</comment>
<dbReference type="InterPro" id="IPR007221">
    <property type="entry name" value="MreC"/>
</dbReference>
<feature type="coiled-coil region" evidence="5">
    <location>
        <begin position="71"/>
        <end position="119"/>
    </location>
</feature>
<dbReference type="InterPro" id="IPR042175">
    <property type="entry name" value="Cell/Rod_MreC_2"/>
</dbReference>
<proteinExistence type="inferred from homology"/>
<evidence type="ECO:0000256" key="1">
    <source>
        <dbReference type="ARBA" id="ARBA00009369"/>
    </source>
</evidence>
<dbReference type="PANTHER" id="PTHR34138">
    <property type="entry name" value="CELL SHAPE-DETERMINING PROTEIN MREC"/>
    <property type="match status" value="1"/>
</dbReference>
<dbReference type="AlphaFoldDB" id="A0AAW6U0P1"/>
<dbReference type="Gene3D" id="2.40.10.340">
    <property type="entry name" value="Rod shape-determining protein MreC, domain 1"/>
    <property type="match status" value="1"/>
</dbReference>
<dbReference type="Proteomes" id="UP001431776">
    <property type="component" value="Unassembled WGS sequence"/>
</dbReference>
<evidence type="ECO:0000256" key="3">
    <source>
        <dbReference type="ARBA" id="ARBA00022960"/>
    </source>
</evidence>
<evidence type="ECO:0000256" key="5">
    <source>
        <dbReference type="SAM" id="Coils"/>
    </source>
</evidence>
<dbReference type="Gene3D" id="2.40.10.350">
    <property type="entry name" value="Rod shape-determining protein MreC, domain 2"/>
    <property type="match status" value="1"/>
</dbReference>
<feature type="domain" description="Rod shape-determining protein MreC beta-barrel core" evidence="6">
    <location>
        <begin position="140"/>
        <end position="280"/>
    </location>
</feature>
<organism evidence="7 8">
    <name type="scientific">Anaerobaca lacustris</name>
    <dbReference type="NCBI Taxonomy" id="3044600"/>
    <lineage>
        <taxon>Bacteria</taxon>
        <taxon>Pseudomonadati</taxon>
        <taxon>Planctomycetota</taxon>
        <taxon>Phycisphaerae</taxon>
        <taxon>Sedimentisphaerales</taxon>
        <taxon>Anaerobacaceae</taxon>
        <taxon>Anaerobaca</taxon>
    </lineage>
</organism>
<keyword evidence="5" id="KW-0175">Coiled coil</keyword>
<accession>A0AAW6U0P1</accession>
<reference evidence="7" key="1">
    <citation type="submission" date="2023-05" db="EMBL/GenBank/DDBJ databases">
        <title>Anaerotaeda fermentans gen. nov., sp. nov., a novel anaerobic planctomycete of the new family within the order Sedimentisphaerales isolated from Taman Peninsula, Russia.</title>
        <authorList>
            <person name="Khomyakova M.A."/>
            <person name="Merkel A.Y."/>
            <person name="Slobodkin A.I."/>
        </authorList>
    </citation>
    <scope>NUCLEOTIDE SEQUENCE</scope>
    <source>
        <strain evidence="7">M17dextr</strain>
    </source>
</reference>
<protein>
    <recommendedName>
        <fullName evidence="2">Cell shape-determining protein MreC</fullName>
    </recommendedName>
    <alternativeName>
        <fullName evidence="4">Cell shape protein MreC</fullName>
    </alternativeName>
</protein>
<dbReference type="PANTHER" id="PTHR34138:SF1">
    <property type="entry name" value="CELL SHAPE-DETERMINING PROTEIN MREC"/>
    <property type="match status" value="1"/>
</dbReference>
<dbReference type="InterPro" id="IPR042177">
    <property type="entry name" value="Cell/Rod_1"/>
</dbReference>
<keyword evidence="8" id="KW-1185">Reference proteome</keyword>
<dbReference type="InterPro" id="IPR055342">
    <property type="entry name" value="MreC_beta-barrel_core"/>
</dbReference>
<dbReference type="Pfam" id="PF04085">
    <property type="entry name" value="MreC"/>
    <property type="match status" value="1"/>
</dbReference>
<dbReference type="EMBL" id="JASCXX010000010">
    <property type="protein sequence ID" value="MDI6449373.1"/>
    <property type="molecule type" value="Genomic_DNA"/>
</dbReference>
<evidence type="ECO:0000313" key="8">
    <source>
        <dbReference type="Proteomes" id="UP001431776"/>
    </source>
</evidence>
<evidence type="ECO:0000259" key="6">
    <source>
        <dbReference type="Pfam" id="PF04085"/>
    </source>
</evidence>
<dbReference type="RefSeq" id="WP_349244781.1">
    <property type="nucleotide sequence ID" value="NZ_JASCXX010000010.1"/>
</dbReference>
<dbReference type="GO" id="GO:0008360">
    <property type="term" value="P:regulation of cell shape"/>
    <property type="evidence" value="ECO:0007669"/>
    <property type="project" value="UniProtKB-KW"/>
</dbReference>